<protein>
    <recommendedName>
        <fullName evidence="1">Reverse transcriptase zinc-binding domain-containing protein</fullName>
    </recommendedName>
</protein>
<evidence type="ECO:0000313" key="3">
    <source>
        <dbReference type="Proteomes" id="UP001231189"/>
    </source>
</evidence>
<comment type="caution">
    <text evidence="2">The sequence shown here is derived from an EMBL/GenBank/DDBJ whole genome shotgun (WGS) entry which is preliminary data.</text>
</comment>
<dbReference type="InterPro" id="IPR026960">
    <property type="entry name" value="RVT-Znf"/>
</dbReference>
<dbReference type="AlphaFoldDB" id="A0AAD8TWL6"/>
<sequence length="252" mass="28128">MVVASVNSHRRNRRSVREALLNHTWINDVGAGLGLQGCLECLMVLALVGSVTIVDGVPDTFRWPWSGDGRYSAQSTYKMLCQGDVSFSGAVCVWKSWAPLKCKIFAWMAWQGRLWTSDRRMRHGLQPTTSACYTCLQEEDTVKHIMAGALSSQSSERLWSIEASLSLDLPRAKFAIGCGGFGRWCRVRTSVLLPLWFSCVSPLDRFWGRVFILLFSSLTSENCPLSPPRLPSPKMPVFATDHRMSSCSSLLT</sequence>
<evidence type="ECO:0000259" key="1">
    <source>
        <dbReference type="Pfam" id="PF13966"/>
    </source>
</evidence>
<reference evidence="2" key="1">
    <citation type="submission" date="2023-07" db="EMBL/GenBank/DDBJ databases">
        <title>A chromosome-level genome assembly of Lolium multiflorum.</title>
        <authorList>
            <person name="Chen Y."/>
            <person name="Copetti D."/>
            <person name="Kolliker R."/>
            <person name="Studer B."/>
        </authorList>
    </citation>
    <scope>NUCLEOTIDE SEQUENCE</scope>
    <source>
        <strain evidence="2">02402/16</strain>
        <tissue evidence="2">Leaf</tissue>
    </source>
</reference>
<feature type="domain" description="Reverse transcriptase zinc-binding" evidence="1">
    <location>
        <begin position="71"/>
        <end position="148"/>
    </location>
</feature>
<dbReference type="EMBL" id="JAUUTY010000001">
    <property type="protein sequence ID" value="KAK1695406.1"/>
    <property type="molecule type" value="Genomic_DNA"/>
</dbReference>
<name>A0AAD8TWL6_LOLMU</name>
<evidence type="ECO:0000313" key="2">
    <source>
        <dbReference type="EMBL" id="KAK1695406.1"/>
    </source>
</evidence>
<organism evidence="2 3">
    <name type="scientific">Lolium multiflorum</name>
    <name type="common">Italian ryegrass</name>
    <name type="synonym">Lolium perenne subsp. multiflorum</name>
    <dbReference type="NCBI Taxonomy" id="4521"/>
    <lineage>
        <taxon>Eukaryota</taxon>
        <taxon>Viridiplantae</taxon>
        <taxon>Streptophyta</taxon>
        <taxon>Embryophyta</taxon>
        <taxon>Tracheophyta</taxon>
        <taxon>Spermatophyta</taxon>
        <taxon>Magnoliopsida</taxon>
        <taxon>Liliopsida</taxon>
        <taxon>Poales</taxon>
        <taxon>Poaceae</taxon>
        <taxon>BOP clade</taxon>
        <taxon>Pooideae</taxon>
        <taxon>Poodae</taxon>
        <taxon>Poeae</taxon>
        <taxon>Poeae Chloroplast Group 2 (Poeae type)</taxon>
        <taxon>Loliodinae</taxon>
        <taxon>Loliinae</taxon>
        <taxon>Lolium</taxon>
    </lineage>
</organism>
<keyword evidence="3" id="KW-1185">Reference proteome</keyword>
<dbReference type="Pfam" id="PF13966">
    <property type="entry name" value="zf-RVT"/>
    <property type="match status" value="1"/>
</dbReference>
<accession>A0AAD8TWL6</accession>
<proteinExistence type="predicted"/>
<gene>
    <name evidence="2" type="ORF">QYE76_012103</name>
</gene>
<dbReference type="Proteomes" id="UP001231189">
    <property type="component" value="Unassembled WGS sequence"/>
</dbReference>